<dbReference type="AlphaFoldDB" id="Q5KMA5"/>
<accession>Q55XN1</accession>
<feature type="region of interest" description="Disordered" evidence="1">
    <location>
        <begin position="1"/>
        <end position="53"/>
    </location>
</feature>
<gene>
    <name evidence="3" type="ordered locus">CNB02370</name>
</gene>
<feature type="compositionally biased region" description="Polar residues" evidence="1">
    <location>
        <begin position="22"/>
        <end position="38"/>
    </location>
</feature>
<dbReference type="CDD" id="cd00067">
    <property type="entry name" value="GAL4"/>
    <property type="match status" value="1"/>
</dbReference>
<evidence type="ECO:0000259" key="2">
    <source>
        <dbReference type="PROSITE" id="PS50048"/>
    </source>
</evidence>
<feature type="region of interest" description="Disordered" evidence="1">
    <location>
        <begin position="108"/>
        <end position="128"/>
    </location>
</feature>
<dbReference type="InterPro" id="IPR036864">
    <property type="entry name" value="Zn2-C6_fun-type_DNA-bd_sf"/>
</dbReference>
<dbReference type="SMART" id="SM00066">
    <property type="entry name" value="GAL4"/>
    <property type="match status" value="1"/>
</dbReference>
<feature type="compositionally biased region" description="Polar residues" evidence="1">
    <location>
        <begin position="1"/>
        <end position="10"/>
    </location>
</feature>
<dbReference type="PROSITE" id="PS50048">
    <property type="entry name" value="ZN2_CY6_FUNGAL_2"/>
    <property type="match status" value="1"/>
</dbReference>
<feature type="region of interest" description="Disordered" evidence="1">
    <location>
        <begin position="140"/>
        <end position="159"/>
    </location>
</feature>
<accession>Q5KMA5</accession>
<dbReference type="RefSeq" id="XP_569320.1">
    <property type="nucleotide sequence ID" value="XM_569320.2"/>
</dbReference>
<dbReference type="OMA" id="RHIRCIG"/>
<dbReference type="GO" id="GO:0000981">
    <property type="term" value="F:DNA-binding transcription factor activity, RNA polymerase II-specific"/>
    <property type="evidence" value="ECO:0007669"/>
    <property type="project" value="InterPro"/>
</dbReference>
<organism evidence="3 4">
    <name type="scientific">Cryptococcus deneoformans (strain JEC21 / ATCC MYA-565)</name>
    <name type="common">Cryptococcus neoformans var. neoformans serotype D</name>
    <dbReference type="NCBI Taxonomy" id="214684"/>
    <lineage>
        <taxon>Eukaryota</taxon>
        <taxon>Fungi</taxon>
        <taxon>Dikarya</taxon>
        <taxon>Basidiomycota</taxon>
        <taxon>Agaricomycotina</taxon>
        <taxon>Tremellomycetes</taxon>
        <taxon>Tremellales</taxon>
        <taxon>Cryptococcaceae</taxon>
        <taxon>Cryptococcus</taxon>
        <taxon>Cryptococcus neoformans species complex</taxon>
    </lineage>
</organism>
<feature type="domain" description="Zn(2)-C6 fungal-type" evidence="2">
    <location>
        <begin position="284"/>
        <end position="313"/>
    </location>
</feature>
<dbReference type="EMBL" id="AE017342">
    <property type="protein sequence ID" value="AAW42013.1"/>
    <property type="molecule type" value="Genomic_DNA"/>
</dbReference>
<dbReference type="InterPro" id="IPR001138">
    <property type="entry name" value="Zn2Cys6_DnaBD"/>
</dbReference>
<protein>
    <submittedName>
        <fullName evidence="3">Transcription factor, putative</fullName>
    </submittedName>
</protein>
<dbReference type="HOGENOM" id="CLU_773908_0_0_1"/>
<feature type="compositionally biased region" description="Polar residues" evidence="1">
    <location>
        <begin position="325"/>
        <end position="353"/>
    </location>
</feature>
<dbReference type="KEGG" id="cne:CNB02370"/>
<dbReference type="Proteomes" id="UP000002149">
    <property type="component" value="Chromosome 2"/>
</dbReference>
<dbReference type="SUPFAM" id="SSF57701">
    <property type="entry name" value="Zn2/Cys6 DNA-binding domain"/>
    <property type="match status" value="1"/>
</dbReference>
<dbReference type="VEuPathDB" id="FungiDB:CNB02370"/>
<dbReference type="PaxDb" id="214684-Q5KMA5"/>
<dbReference type="Pfam" id="PF00172">
    <property type="entry name" value="Zn_clus"/>
    <property type="match status" value="1"/>
</dbReference>
<feature type="region of interest" description="Disordered" evidence="1">
    <location>
        <begin position="319"/>
        <end position="366"/>
    </location>
</feature>
<dbReference type="GO" id="GO:0008270">
    <property type="term" value="F:zinc ion binding"/>
    <property type="evidence" value="ECO:0007669"/>
    <property type="project" value="InterPro"/>
</dbReference>
<keyword evidence="4" id="KW-1185">Reference proteome</keyword>
<dbReference type="InParanoid" id="Q5KMA5"/>
<feature type="compositionally biased region" description="Acidic residues" evidence="1">
    <location>
        <begin position="190"/>
        <end position="201"/>
    </location>
</feature>
<proteinExistence type="predicted"/>
<name>Q5KMA5_CRYD1</name>
<reference evidence="3 4" key="1">
    <citation type="journal article" date="2005" name="Science">
        <title>The genome of the basidiomycetous yeast and human pathogen Cryptococcus neoformans.</title>
        <authorList>
            <person name="Loftus B.J."/>
            <person name="Fung E."/>
            <person name="Roncaglia P."/>
            <person name="Rowley D."/>
            <person name="Amedeo P."/>
            <person name="Bruno D."/>
            <person name="Vamathevan J."/>
            <person name="Miranda M."/>
            <person name="Anderson I.J."/>
            <person name="Fraser J.A."/>
            <person name="Allen J.E."/>
            <person name="Bosdet I.E."/>
            <person name="Brent M.R."/>
            <person name="Chiu R."/>
            <person name="Doering T.L."/>
            <person name="Donlin M.J."/>
            <person name="D'Souza C.A."/>
            <person name="Fox D.S."/>
            <person name="Grinberg V."/>
            <person name="Fu J."/>
            <person name="Fukushima M."/>
            <person name="Haas B.J."/>
            <person name="Huang J.C."/>
            <person name="Janbon G."/>
            <person name="Jones S.J."/>
            <person name="Koo H.L."/>
            <person name="Krzywinski M.I."/>
            <person name="Kwon-Chung J.K."/>
            <person name="Lengeler K.B."/>
            <person name="Maiti R."/>
            <person name="Marra M.A."/>
            <person name="Marra R.E."/>
            <person name="Mathewson C.A."/>
            <person name="Mitchell T.G."/>
            <person name="Pertea M."/>
            <person name="Riggs F.R."/>
            <person name="Salzberg S.L."/>
            <person name="Schein J.E."/>
            <person name="Shvartsbeyn A."/>
            <person name="Shin H."/>
            <person name="Shumway M."/>
            <person name="Specht C.A."/>
            <person name="Suh B.B."/>
            <person name="Tenney A."/>
            <person name="Utterback T.R."/>
            <person name="Wickes B.L."/>
            <person name="Wortman J.R."/>
            <person name="Wye N.H."/>
            <person name="Kronstad J.W."/>
            <person name="Lodge J.K."/>
            <person name="Heitman J."/>
            <person name="Davis R.W."/>
            <person name="Fraser C.M."/>
            <person name="Hyman R.W."/>
        </authorList>
    </citation>
    <scope>NUCLEOTIDE SEQUENCE [LARGE SCALE GENOMIC DNA]</scope>
    <source>
        <strain evidence="4">JEC21 / ATCC MYA-565</strain>
    </source>
</reference>
<evidence type="ECO:0000313" key="3">
    <source>
        <dbReference type="EMBL" id="AAW42013.1"/>
    </source>
</evidence>
<evidence type="ECO:0000256" key="1">
    <source>
        <dbReference type="SAM" id="MobiDB-lite"/>
    </source>
</evidence>
<feature type="compositionally biased region" description="Basic and acidic residues" evidence="1">
    <location>
        <begin position="227"/>
        <end position="237"/>
    </location>
</feature>
<evidence type="ECO:0000313" key="4">
    <source>
        <dbReference type="Proteomes" id="UP000002149"/>
    </source>
</evidence>
<feature type="region of interest" description="Disordered" evidence="1">
    <location>
        <begin position="190"/>
        <end position="283"/>
    </location>
</feature>
<dbReference type="Gene3D" id="4.10.240.10">
    <property type="entry name" value="Zn(2)-C6 fungal-type DNA-binding domain"/>
    <property type="match status" value="1"/>
</dbReference>
<dbReference type="GeneID" id="3255814"/>
<sequence length="366" mass="39704">MSDPTSQYNFYYQIPVTDDNRNQGTQVRPPTVPSQQEGSLHGPQPSYIPIRPTPILGYPPLPSPSQAFVNPGEIFLSAHAGVNQTVTPSTESVFSDERPAQLLDSNIDESTTFGGHSRFGQPGTQSSLSIDPFLLERRDSQGPLLHPSEPWSFRADTVHAGPSTGFQGLALPPKSGIDTDVLEDVIEVGEADEVVEEEEKEGEGGGNESESSEYIDPSSKAKGKGKARQEAPKETAVKRKRGRPRKNVEQPSARAEEENRAGQKKKGKGKGTSGKGGWNRRPKACTACNNRHIRCIGGPPCNYCVSRNKTCILDTDSLEKKRTPPLTTSHPFEGPSASSSSNVPLTRHQQSQAEEIPPKKKKKSSS</sequence>